<dbReference type="Proteomes" id="UP000053872">
    <property type="component" value="Unassembled WGS sequence"/>
</dbReference>
<dbReference type="EMBL" id="AKCR02000005">
    <property type="protein sequence ID" value="PKK31507.1"/>
    <property type="molecule type" value="Genomic_DNA"/>
</dbReference>
<name>A0A2I0MPB7_COLLI</name>
<keyword evidence="3" id="KW-1185">Reference proteome</keyword>
<protein>
    <submittedName>
        <fullName evidence="2">Placental growth factor</fullName>
    </submittedName>
</protein>
<gene>
    <name evidence="2" type="primary">PGF</name>
    <name evidence="2" type="ORF">A306_00002138</name>
</gene>
<sequence length="115" mass="12286">MWHTTQVASALPLASLLLPGFEPAASPSMGDLRSCAPSSRVREQDSGRNETTGLLLGPDGNTAWNQGLTCPICTIGSRTKGPMMRPGAEDGEIKQHISVPGYPGGNEERSWWMCC</sequence>
<dbReference type="InParanoid" id="A0A2I0MPB7"/>
<feature type="region of interest" description="Disordered" evidence="1">
    <location>
        <begin position="26"/>
        <end position="58"/>
    </location>
</feature>
<evidence type="ECO:0000313" key="2">
    <source>
        <dbReference type="EMBL" id="PKK31507.1"/>
    </source>
</evidence>
<reference evidence="2 3" key="1">
    <citation type="journal article" date="2013" name="Science">
        <title>Genomic diversity and evolution of the head crest in the rock pigeon.</title>
        <authorList>
            <person name="Shapiro M.D."/>
            <person name="Kronenberg Z."/>
            <person name="Li C."/>
            <person name="Domyan E.T."/>
            <person name="Pan H."/>
            <person name="Campbell M."/>
            <person name="Tan H."/>
            <person name="Huff C.D."/>
            <person name="Hu H."/>
            <person name="Vickrey A.I."/>
            <person name="Nielsen S.C."/>
            <person name="Stringham S.A."/>
            <person name="Hu H."/>
            <person name="Willerslev E."/>
            <person name="Gilbert M.T."/>
            <person name="Yandell M."/>
            <person name="Zhang G."/>
            <person name="Wang J."/>
        </authorList>
    </citation>
    <scope>NUCLEOTIDE SEQUENCE [LARGE SCALE GENOMIC DNA]</scope>
    <source>
        <tissue evidence="2">Blood</tissue>
    </source>
</reference>
<feature type="region of interest" description="Disordered" evidence="1">
    <location>
        <begin position="81"/>
        <end position="101"/>
    </location>
</feature>
<dbReference type="AlphaFoldDB" id="A0A2I0MPB7"/>
<proteinExistence type="predicted"/>
<organism evidence="2 3">
    <name type="scientific">Columba livia</name>
    <name type="common">Rock dove</name>
    <dbReference type="NCBI Taxonomy" id="8932"/>
    <lineage>
        <taxon>Eukaryota</taxon>
        <taxon>Metazoa</taxon>
        <taxon>Chordata</taxon>
        <taxon>Craniata</taxon>
        <taxon>Vertebrata</taxon>
        <taxon>Euteleostomi</taxon>
        <taxon>Archelosauria</taxon>
        <taxon>Archosauria</taxon>
        <taxon>Dinosauria</taxon>
        <taxon>Saurischia</taxon>
        <taxon>Theropoda</taxon>
        <taxon>Coelurosauria</taxon>
        <taxon>Aves</taxon>
        <taxon>Neognathae</taxon>
        <taxon>Neoaves</taxon>
        <taxon>Columbimorphae</taxon>
        <taxon>Columbiformes</taxon>
        <taxon>Columbidae</taxon>
        <taxon>Columba</taxon>
    </lineage>
</organism>
<evidence type="ECO:0000313" key="3">
    <source>
        <dbReference type="Proteomes" id="UP000053872"/>
    </source>
</evidence>
<evidence type="ECO:0000256" key="1">
    <source>
        <dbReference type="SAM" id="MobiDB-lite"/>
    </source>
</evidence>
<comment type="caution">
    <text evidence="2">The sequence shown here is derived from an EMBL/GenBank/DDBJ whole genome shotgun (WGS) entry which is preliminary data.</text>
</comment>
<accession>A0A2I0MPB7</accession>